<dbReference type="GO" id="GO:0005634">
    <property type="term" value="C:nucleus"/>
    <property type="evidence" value="ECO:0007669"/>
    <property type="project" value="TreeGrafter"/>
</dbReference>
<dbReference type="EMBL" id="MVGC01000094">
    <property type="protein sequence ID" value="RJE24089.1"/>
    <property type="molecule type" value="Genomic_DNA"/>
</dbReference>
<feature type="compositionally biased region" description="Low complexity" evidence="1">
    <location>
        <begin position="264"/>
        <end position="275"/>
    </location>
</feature>
<feature type="region of interest" description="Disordered" evidence="1">
    <location>
        <begin position="100"/>
        <end position="142"/>
    </location>
</feature>
<sequence length="476" mass="52996">MSTLPPSSLSVPISQNTAPVIKFRCLYTYDLRRKAKRWQDGYLRFHTFNKRVMVYDTPGTFVGDLHWRQEAEIQDGDELELDKGVLIQVCERMERTETDLSKLYERKNPTGSPRPAQSFTQSPRASTPLQPSQPSNPRRSLNDLLGIKRTPIGSLAAPYEERHTLAQREQNSSERAPKRQKLLPEKKQQEKRARPSNPSEPVVIDLVESSTPESAPAPRQPSKSVTTPRRNFNPERSGTHVPSSHAETRSLPTTIQQKHDNPQSSSKSTAPSTSPEIQNNQTPNTPVNILRLSAAKPRKKLMYTALLPTQPPKSSAVQTSAKSSARAPLPETRSQKVENNPRDHLLTEFAPSASTQFALDEIIEVEPSQLNKAEQNNKLTTHLPQAGRSVPIPPPALAHDTPVDTTSSKKSQKGLRKSFSDPSALTTVAGIQCRRYPGHSPLSTLVDESRANDQGPWTPEALDLFDFWPPGRQKPS</sequence>
<feature type="compositionally biased region" description="Polar residues" evidence="1">
    <location>
        <begin position="276"/>
        <end position="287"/>
    </location>
</feature>
<name>A0A3A2ZLJ6_9EURO</name>
<dbReference type="OrthoDB" id="6513042at2759"/>
<proteinExistence type="predicted"/>
<dbReference type="InterPro" id="IPR052800">
    <property type="entry name" value="DNA_Repair_Helicase_ZGRF1"/>
</dbReference>
<dbReference type="InterPro" id="IPR018838">
    <property type="entry name" value="ZGRF1-like_N"/>
</dbReference>
<protein>
    <recommendedName>
        <fullName evidence="2">5'-3' DNA helicase ZGRF1-like N-terminal domain-containing protein</fullName>
    </recommendedName>
</protein>
<feature type="region of interest" description="Disordered" evidence="1">
    <location>
        <begin position="436"/>
        <end position="476"/>
    </location>
</feature>
<comment type="caution">
    <text evidence="3">The sequence shown here is derived from an EMBL/GenBank/DDBJ whole genome shotgun (WGS) entry which is preliminary data.</text>
</comment>
<evidence type="ECO:0000313" key="3">
    <source>
        <dbReference type="EMBL" id="RJE24089.1"/>
    </source>
</evidence>
<evidence type="ECO:0000313" key="4">
    <source>
        <dbReference type="Proteomes" id="UP000266188"/>
    </source>
</evidence>
<feature type="compositionally biased region" description="Basic and acidic residues" evidence="1">
    <location>
        <begin position="333"/>
        <end position="343"/>
    </location>
</feature>
<keyword evidence="4" id="KW-1185">Reference proteome</keyword>
<feature type="compositionally biased region" description="Polar residues" evidence="1">
    <location>
        <begin position="312"/>
        <end position="323"/>
    </location>
</feature>
<feature type="compositionally biased region" description="Polar residues" evidence="1">
    <location>
        <begin position="221"/>
        <end position="242"/>
    </location>
</feature>
<feature type="domain" description="5'-3' DNA helicase ZGRF1-like N-terminal" evidence="2">
    <location>
        <begin position="20"/>
        <end position="100"/>
    </location>
</feature>
<reference evidence="4" key="1">
    <citation type="submission" date="2017-02" db="EMBL/GenBank/DDBJ databases">
        <authorList>
            <person name="Tafer H."/>
            <person name="Lopandic K."/>
        </authorList>
    </citation>
    <scope>NUCLEOTIDE SEQUENCE [LARGE SCALE GENOMIC DNA]</scope>
    <source>
        <strain evidence="4">CBS 366.77</strain>
    </source>
</reference>
<feature type="region of interest" description="Disordered" evidence="1">
    <location>
        <begin position="165"/>
        <end position="343"/>
    </location>
</feature>
<evidence type="ECO:0000259" key="2">
    <source>
        <dbReference type="Pfam" id="PF10382"/>
    </source>
</evidence>
<dbReference type="AlphaFoldDB" id="A0A3A2ZLJ6"/>
<feature type="region of interest" description="Disordered" evidence="1">
    <location>
        <begin position="368"/>
        <end position="423"/>
    </location>
</feature>
<accession>A0A3A2ZLJ6</accession>
<dbReference type="GO" id="GO:0035861">
    <property type="term" value="C:site of double-strand break"/>
    <property type="evidence" value="ECO:0007669"/>
    <property type="project" value="TreeGrafter"/>
</dbReference>
<dbReference type="PANTHER" id="PTHR28535">
    <property type="entry name" value="ZINC FINGER GRF-TYPE CONTAINING 1"/>
    <property type="match status" value="1"/>
</dbReference>
<feature type="compositionally biased region" description="Basic and acidic residues" evidence="1">
    <location>
        <begin position="165"/>
        <end position="193"/>
    </location>
</feature>
<gene>
    <name evidence="3" type="ORF">PHISCL_03578</name>
</gene>
<evidence type="ECO:0000256" key="1">
    <source>
        <dbReference type="SAM" id="MobiDB-lite"/>
    </source>
</evidence>
<dbReference type="PANTHER" id="PTHR28535:SF1">
    <property type="entry name" value="PROTEIN ZGRF1"/>
    <property type="match status" value="1"/>
</dbReference>
<dbReference type="Pfam" id="PF10382">
    <property type="entry name" value="ZGRF1-like_N"/>
    <property type="match status" value="1"/>
</dbReference>
<feature type="compositionally biased region" description="Polar residues" evidence="1">
    <location>
        <begin position="368"/>
        <end position="383"/>
    </location>
</feature>
<dbReference type="GO" id="GO:0006302">
    <property type="term" value="P:double-strand break repair"/>
    <property type="evidence" value="ECO:0007669"/>
    <property type="project" value="TreeGrafter"/>
</dbReference>
<organism evidence="3 4">
    <name type="scientific">Aspergillus sclerotialis</name>
    <dbReference type="NCBI Taxonomy" id="2070753"/>
    <lineage>
        <taxon>Eukaryota</taxon>
        <taxon>Fungi</taxon>
        <taxon>Dikarya</taxon>
        <taxon>Ascomycota</taxon>
        <taxon>Pezizomycotina</taxon>
        <taxon>Eurotiomycetes</taxon>
        <taxon>Eurotiomycetidae</taxon>
        <taxon>Eurotiales</taxon>
        <taxon>Aspergillaceae</taxon>
        <taxon>Aspergillus</taxon>
        <taxon>Aspergillus subgen. Polypaecilum</taxon>
    </lineage>
</organism>
<dbReference type="Proteomes" id="UP000266188">
    <property type="component" value="Unassembled WGS sequence"/>
</dbReference>
<feature type="compositionally biased region" description="Polar residues" evidence="1">
    <location>
        <begin position="109"/>
        <end position="139"/>
    </location>
</feature>